<dbReference type="EMBL" id="CAJVRL010000044">
    <property type="protein sequence ID" value="CAG8951631.1"/>
    <property type="molecule type" value="Genomic_DNA"/>
</dbReference>
<evidence type="ECO:0000313" key="2">
    <source>
        <dbReference type="EMBL" id="CAG8951631.1"/>
    </source>
</evidence>
<organism evidence="2 3">
    <name type="scientific">Hymenoscyphus fraxineus</name>
    <dbReference type="NCBI Taxonomy" id="746836"/>
    <lineage>
        <taxon>Eukaryota</taxon>
        <taxon>Fungi</taxon>
        <taxon>Dikarya</taxon>
        <taxon>Ascomycota</taxon>
        <taxon>Pezizomycotina</taxon>
        <taxon>Leotiomycetes</taxon>
        <taxon>Helotiales</taxon>
        <taxon>Helotiaceae</taxon>
        <taxon>Hymenoscyphus</taxon>
    </lineage>
</organism>
<gene>
    <name evidence="2" type="ORF">HYFRA_00005431</name>
</gene>
<accession>A0A9N9KR82</accession>
<name>A0A9N9KR82_9HELO</name>
<keyword evidence="3" id="KW-1185">Reference proteome</keyword>
<feature type="compositionally biased region" description="Basic and acidic residues" evidence="1">
    <location>
        <begin position="122"/>
        <end position="163"/>
    </location>
</feature>
<feature type="compositionally biased region" description="Polar residues" evidence="1">
    <location>
        <begin position="180"/>
        <end position="189"/>
    </location>
</feature>
<feature type="region of interest" description="Disordered" evidence="1">
    <location>
        <begin position="1"/>
        <end position="30"/>
    </location>
</feature>
<evidence type="ECO:0000313" key="3">
    <source>
        <dbReference type="Proteomes" id="UP000696280"/>
    </source>
</evidence>
<proteinExistence type="predicted"/>
<feature type="compositionally biased region" description="Polar residues" evidence="1">
    <location>
        <begin position="8"/>
        <end position="29"/>
    </location>
</feature>
<evidence type="ECO:0000256" key="1">
    <source>
        <dbReference type="SAM" id="MobiDB-lite"/>
    </source>
</evidence>
<sequence>MPRDQKTSRPSSPVTVSYSPENKPSSSGDEYQVVDGTIFNFSDKCFFCGEDINAADKGDPRFTQELLPMLYREETISVPQSYYECYLRHSRGCRTPTWIPATFCSDHRKKHKRNPEKYPMSPREEAMNKGQDTSKEADWAIFDQKKDPKTAERASEKKKKDPNWQRAATLVGYPVARVADSSSSRPKKR</sequence>
<dbReference type="Proteomes" id="UP000696280">
    <property type="component" value="Unassembled WGS sequence"/>
</dbReference>
<dbReference type="AlphaFoldDB" id="A0A9N9KR82"/>
<protein>
    <submittedName>
        <fullName evidence="2">Uncharacterized protein</fullName>
    </submittedName>
</protein>
<comment type="caution">
    <text evidence="2">The sequence shown here is derived from an EMBL/GenBank/DDBJ whole genome shotgun (WGS) entry which is preliminary data.</text>
</comment>
<reference evidence="2" key="1">
    <citation type="submission" date="2021-07" db="EMBL/GenBank/DDBJ databases">
        <authorList>
            <person name="Durling M."/>
        </authorList>
    </citation>
    <scope>NUCLEOTIDE SEQUENCE</scope>
</reference>
<feature type="region of interest" description="Disordered" evidence="1">
    <location>
        <begin position="109"/>
        <end position="189"/>
    </location>
</feature>